<gene>
    <name evidence="1" type="ORF">acsn021_17110</name>
</gene>
<reference evidence="1 2" key="1">
    <citation type="journal article" date="2016" name="Int. J. Syst. Evol. Microbiol.">
        <title>Descriptions of Anaerotaenia torta gen. nov., sp. nov. and Anaerocolumna cellulosilytica gen. nov., sp. nov. isolated from a methanogenic reactor of cattle waste.</title>
        <authorList>
            <person name="Uek A."/>
            <person name="Ohtaki Y."/>
            <person name="Kaku N."/>
            <person name="Ueki K."/>
        </authorList>
    </citation>
    <scope>NUCLEOTIDE SEQUENCE [LARGE SCALE GENOMIC DNA]</scope>
    <source>
        <strain evidence="1 2">SN021</strain>
    </source>
</reference>
<name>A0A6S6R3R9_9FIRM</name>
<dbReference type="KEGG" id="acel:acsn021_17110"/>
<organism evidence="1 2">
    <name type="scientific">Anaerocolumna cellulosilytica</name>
    <dbReference type="NCBI Taxonomy" id="433286"/>
    <lineage>
        <taxon>Bacteria</taxon>
        <taxon>Bacillati</taxon>
        <taxon>Bacillota</taxon>
        <taxon>Clostridia</taxon>
        <taxon>Lachnospirales</taxon>
        <taxon>Lachnospiraceae</taxon>
        <taxon>Anaerocolumna</taxon>
    </lineage>
</organism>
<dbReference type="RefSeq" id="WP_184091408.1">
    <property type="nucleotide sequence ID" value="NZ_AP023367.1"/>
</dbReference>
<evidence type="ECO:0000313" key="1">
    <source>
        <dbReference type="EMBL" id="BCJ94142.1"/>
    </source>
</evidence>
<keyword evidence="2" id="KW-1185">Reference proteome</keyword>
<dbReference type="EMBL" id="AP023367">
    <property type="protein sequence ID" value="BCJ94142.1"/>
    <property type="molecule type" value="Genomic_DNA"/>
</dbReference>
<protein>
    <submittedName>
        <fullName evidence="1">Uncharacterized protein</fullName>
    </submittedName>
</protein>
<proteinExistence type="predicted"/>
<sequence length="417" mass="50422">MKSNIKNERNSDYLMLKEDISIPIYPTKKIIDIKAQKKYNTILQIAYPLCVALREEKLIPWIYENYMKICGFEAKHDRYGMNYDIYIYDNLCYAKTDFIDNRILNYSYIDLNTINSINNINDLIYRKISDDFNIIVLLDEYYIKGRDAFQSFHSRHEFLIYGYDLEDELFYLVGFYDKIFTKFTITFESFYLGLASKDGFNNELSWLYDRVMMFAKPVKPVEEYPFDIKIFSDKLNHYIDGTHDEKDTYYINLLLDDSEKKMYYGINVYLVLDNYLKDLTQRIYLIDDEDLKHALYFISDRYKMFHCFMEYKKGLLERLYYLVEQFKVSEEYILCVTRYSEIVDVFASLCNKYIKLTLRLKDYPYANFRKYFSDIMNEIKEVSNSCYMKEKVILKEIYHYIYNFNNSKVCGSEKTDV</sequence>
<dbReference type="AlphaFoldDB" id="A0A6S6R3R9"/>
<dbReference type="Proteomes" id="UP000515561">
    <property type="component" value="Chromosome"/>
</dbReference>
<evidence type="ECO:0000313" key="2">
    <source>
        <dbReference type="Proteomes" id="UP000515561"/>
    </source>
</evidence>
<accession>A0A6S6R3R9</accession>